<feature type="non-terminal residue" evidence="2">
    <location>
        <position position="1"/>
    </location>
</feature>
<protein>
    <submittedName>
        <fullName evidence="2">SIR2 family protein</fullName>
    </submittedName>
</protein>
<gene>
    <name evidence="2" type="ORF">IAC10_13205</name>
</gene>
<accession>A0A9D1F239</accession>
<reference evidence="2" key="1">
    <citation type="submission" date="2020-10" db="EMBL/GenBank/DDBJ databases">
        <authorList>
            <person name="Gilroy R."/>
        </authorList>
    </citation>
    <scope>NUCLEOTIDE SEQUENCE</scope>
    <source>
        <strain evidence="2">6276</strain>
    </source>
</reference>
<name>A0A9D1F239_9BACT</name>
<proteinExistence type="predicted"/>
<dbReference type="AlphaFoldDB" id="A0A9D1F239"/>
<dbReference type="Proteomes" id="UP000823928">
    <property type="component" value="Unassembled WGS sequence"/>
</dbReference>
<evidence type="ECO:0000259" key="1">
    <source>
        <dbReference type="Pfam" id="PF18185"/>
    </source>
</evidence>
<dbReference type="EMBL" id="DVIU01000273">
    <property type="protein sequence ID" value="HIS37557.1"/>
    <property type="molecule type" value="Genomic_DNA"/>
</dbReference>
<reference evidence="2" key="2">
    <citation type="journal article" date="2021" name="PeerJ">
        <title>Extensive microbial diversity within the chicken gut microbiome revealed by metagenomics and culture.</title>
        <authorList>
            <person name="Gilroy R."/>
            <person name="Ravi A."/>
            <person name="Getino M."/>
            <person name="Pursley I."/>
            <person name="Horton D.L."/>
            <person name="Alikhan N.F."/>
            <person name="Baker D."/>
            <person name="Gharbi K."/>
            <person name="Hall N."/>
            <person name="Watson M."/>
            <person name="Adriaenssens E.M."/>
            <person name="Foster-Nyarko E."/>
            <person name="Jarju S."/>
            <person name="Secka A."/>
            <person name="Antonio M."/>
            <person name="Oren A."/>
            <person name="Chaudhuri R.R."/>
            <person name="La Ragione R."/>
            <person name="Hildebrand F."/>
            <person name="Pallen M.J."/>
        </authorList>
    </citation>
    <scope>NUCLEOTIDE SEQUENCE</scope>
    <source>
        <strain evidence="2">6276</strain>
    </source>
</reference>
<comment type="caution">
    <text evidence="2">The sequence shown here is derived from an EMBL/GenBank/DDBJ whole genome shotgun (WGS) entry which is preliminary data.</text>
</comment>
<evidence type="ECO:0000313" key="2">
    <source>
        <dbReference type="EMBL" id="HIS37557.1"/>
    </source>
</evidence>
<dbReference type="Pfam" id="PF18185">
    <property type="entry name" value="STALD"/>
    <property type="match status" value="1"/>
</dbReference>
<dbReference type="Pfam" id="PF13289">
    <property type="entry name" value="SIR2_2"/>
    <property type="match status" value="1"/>
</dbReference>
<feature type="domain" description="NAD(+) hydrolase ThsA Sir2/TIR-associating SLOG" evidence="1">
    <location>
        <begin position="176"/>
        <end position="374"/>
    </location>
</feature>
<organism evidence="2 3">
    <name type="scientific">Candidatus Scatousia excrementigallinarum</name>
    <dbReference type="NCBI Taxonomy" id="2840935"/>
    <lineage>
        <taxon>Bacteria</taxon>
        <taxon>Candidatus Scatousia</taxon>
    </lineage>
</organism>
<sequence length="380" mass="44003">INESINKSNFHSTLINDLINIGFTNTWTTNFDNTIENAYLKREILINKVFSDYDLSNVDLNNRINIFKLNGDITNIENIVATQDDYEKYAETHKLLLTFFKRELISSTFLFIGYSFTDYVVLDCLSEIARYLDGSTNFHYAILKDRPNDKTFKYFVDDLERRYHVRVLLVRSYPTIPKIINELKRRIQAKRVFISGSFSEHSVNIENYSHTFSDALCTGLYKHDYRIVNGIGRRFGTHLIGYATKYLAEHGILSTEKYLIIKPFVGTGPKSKEKKKMLRRQVISQCGAAIFLFGEQDKNSLNSLSGVLEEFNIANDQNKIIIPIAYPGTISEKIWYDVKNNITKYPYLEKEINFLQSTTPLNELINIIVHILNATSKTHH</sequence>
<dbReference type="InterPro" id="IPR041486">
    <property type="entry name" value="ThsA_STALD"/>
</dbReference>
<evidence type="ECO:0000313" key="3">
    <source>
        <dbReference type="Proteomes" id="UP000823928"/>
    </source>
</evidence>